<dbReference type="EMBL" id="LR796695">
    <property type="protein sequence ID" value="CAB4159781.1"/>
    <property type="molecule type" value="Genomic_DNA"/>
</dbReference>
<dbReference type="InterPro" id="IPR024459">
    <property type="entry name" value="Acb1-like_N"/>
</dbReference>
<evidence type="ECO:0000259" key="2">
    <source>
        <dbReference type="Pfam" id="PF06381"/>
    </source>
</evidence>
<feature type="compositionally biased region" description="Acidic residues" evidence="1">
    <location>
        <begin position="433"/>
        <end position="449"/>
    </location>
</feature>
<protein>
    <recommendedName>
        <fullName evidence="2">Anti-CBASS protein Acb1-like N-terminal domain-containing protein</fullName>
    </recommendedName>
</protein>
<feature type="domain" description="Anti-CBASS protein Acb1-like N-terminal" evidence="2">
    <location>
        <begin position="104"/>
        <end position="406"/>
    </location>
</feature>
<evidence type="ECO:0000256" key="1">
    <source>
        <dbReference type="SAM" id="MobiDB-lite"/>
    </source>
</evidence>
<organism evidence="3">
    <name type="scientific">uncultured Caudovirales phage</name>
    <dbReference type="NCBI Taxonomy" id="2100421"/>
    <lineage>
        <taxon>Viruses</taxon>
        <taxon>Duplodnaviria</taxon>
        <taxon>Heunggongvirae</taxon>
        <taxon>Uroviricota</taxon>
        <taxon>Caudoviricetes</taxon>
        <taxon>Peduoviridae</taxon>
        <taxon>Maltschvirus</taxon>
        <taxon>Maltschvirus maltsch</taxon>
    </lineage>
</organism>
<name>A0A6J5NR05_9CAUD</name>
<reference evidence="3" key="1">
    <citation type="submission" date="2020-04" db="EMBL/GenBank/DDBJ databases">
        <authorList>
            <person name="Chiriac C."/>
            <person name="Salcher M."/>
            <person name="Ghai R."/>
            <person name="Kavagutti S V."/>
        </authorList>
    </citation>
    <scope>NUCLEOTIDE SEQUENCE</scope>
</reference>
<sequence>MPAPLIVNELDLQDIMRSRLGLLTGGLDAKRPRAWEQFGWPESLGFADYFKAYERGGAAFGAVHRLLDKCWTERPRFKRPEGDDVTPWEQTLIDLLDSVNAWPKLRDWDRRNMVGRYSGLILRVADGRKLAEPLGAGKLRDIVPVFEDQLRVTAWISDTESEDFGKPAQWQYRMRTIQTGDQQGRPDQWVDVHPSRVVILAEGAPGGDFFDGVPLLRAGFNELVNLEKVSGGSAEGFLKNSSRHVVFKFDAQASPQAITTGADGKPTGKTVRQVVGEQTAELNTGIESAIATQGADVSVLQTTMHDPKPSFEVAANLFAASVQIPFTILFGQQTGRLASDQDQKDWSARCRSRQVNELTPALRELVTRLQACGAIEAGDFVVEWAPLDAPGEKDKAELLSKLAAAMKAFFDATGEPLFTRDELRAIMDYEEAEEGDFPDPMEGEPDADDMPPARTPAPAPGPAPQPAANTGGGLVQRAVRSLLGAANADERTVVPIQNPEADQTMRLARQYLGEGRTVELSLRVEAAPAVPIVQVAAPIVNVEGPRVTVEAPNVTVENNVQPTDVVVQVAAPTVTVEAQMPDVNVTLDMPPRTSTTFIERNPAGDITRTHTVEGAKTPT</sequence>
<evidence type="ECO:0000313" key="3">
    <source>
        <dbReference type="EMBL" id="CAB4159781.1"/>
    </source>
</evidence>
<dbReference type="Pfam" id="PF06381">
    <property type="entry name" value="Phage_portal_3"/>
    <property type="match status" value="1"/>
</dbReference>
<accession>A0A6J5NR05</accession>
<feature type="compositionally biased region" description="Pro residues" evidence="1">
    <location>
        <begin position="453"/>
        <end position="465"/>
    </location>
</feature>
<gene>
    <name evidence="3" type="ORF">UFOVP726_13</name>
</gene>
<proteinExistence type="predicted"/>
<feature type="region of interest" description="Disordered" evidence="1">
    <location>
        <begin position="433"/>
        <end position="471"/>
    </location>
</feature>